<dbReference type="GO" id="GO:0005829">
    <property type="term" value="C:cytosol"/>
    <property type="evidence" value="ECO:0007669"/>
    <property type="project" value="TreeGrafter"/>
</dbReference>
<keyword evidence="2 3" id="KW-0560">Oxidoreductase</keyword>
<dbReference type="InterPro" id="IPR036291">
    <property type="entry name" value="NAD(P)-bd_dom_sf"/>
</dbReference>
<comment type="similarity">
    <text evidence="1 3">Belongs to the D-isomer specific 2-hydroxyacid dehydrogenase family.</text>
</comment>
<dbReference type="RefSeq" id="WP_094885666.1">
    <property type="nucleotide sequence ID" value="NZ_NPMS01000004.1"/>
</dbReference>
<dbReference type="GO" id="GO:0051287">
    <property type="term" value="F:NAD binding"/>
    <property type="evidence" value="ECO:0007669"/>
    <property type="project" value="InterPro"/>
</dbReference>
<comment type="caution">
    <text evidence="6">The sequence shown here is derived from an EMBL/GenBank/DDBJ whole genome shotgun (WGS) entry which is preliminary data.</text>
</comment>
<gene>
    <name evidence="6" type="ORF">CIL03_09710</name>
</gene>
<evidence type="ECO:0000259" key="5">
    <source>
        <dbReference type="Pfam" id="PF02826"/>
    </source>
</evidence>
<proteinExistence type="inferred from homology"/>
<dbReference type="SUPFAM" id="SSF51735">
    <property type="entry name" value="NAD(P)-binding Rossmann-fold domains"/>
    <property type="match status" value="1"/>
</dbReference>
<dbReference type="SUPFAM" id="SSF52283">
    <property type="entry name" value="Formate/glycerate dehydrogenase catalytic domain-like"/>
    <property type="match status" value="1"/>
</dbReference>
<dbReference type="Pfam" id="PF00389">
    <property type="entry name" value="2-Hacid_dh"/>
    <property type="match status" value="1"/>
</dbReference>
<organism evidence="6 7">
    <name type="scientific">Virgibacillus indicus</name>
    <dbReference type="NCBI Taxonomy" id="2024554"/>
    <lineage>
        <taxon>Bacteria</taxon>
        <taxon>Bacillati</taxon>
        <taxon>Bacillota</taxon>
        <taxon>Bacilli</taxon>
        <taxon>Bacillales</taxon>
        <taxon>Bacillaceae</taxon>
        <taxon>Virgibacillus</taxon>
    </lineage>
</organism>
<dbReference type="Pfam" id="PF02826">
    <property type="entry name" value="2-Hacid_dh_C"/>
    <property type="match status" value="1"/>
</dbReference>
<dbReference type="PANTHER" id="PTHR10996:SF283">
    <property type="entry name" value="GLYOXYLATE_HYDROXYPYRUVATE REDUCTASE B"/>
    <property type="match status" value="1"/>
</dbReference>
<reference evidence="6 7" key="1">
    <citation type="submission" date="2017-08" db="EMBL/GenBank/DDBJ databases">
        <title>Virgibacillus indicus sp. nov. and Virgibacillus profoundi sp. nov, two moderately halophilic bacteria isolated from marine sediment by using the Microfluidic Streak Plate.</title>
        <authorList>
            <person name="Xu B."/>
            <person name="Hu B."/>
            <person name="Wang J."/>
            <person name="Zhu Y."/>
            <person name="Huang L."/>
            <person name="Du W."/>
            <person name="Huang Y."/>
        </authorList>
    </citation>
    <scope>NUCLEOTIDE SEQUENCE [LARGE SCALE GENOMIC DNA]</scope>
    <source>
        <strain evidence="6 7">IO3-P2-C2</strain>
    </source>
</reference>
<dbReference type="EMBL" id="NPMS01000004">
    <property type="protein sequence ID" value="OZU88569.1"/>
    <property type="molecule type" value="Genomic_DNA"/>
</dbReference>
<dbReference type="AlphaFoldDB" id="A0A265NAT1"/>
<dbReference type="GO" id="GO:0016618">
    <property type="term" value="F:hydroxypyruvate reductase [NAD(P)H] activity"/>
    <property type="evidence" value="ECO:0007669"/>
    <property type="project" value="TreeGrafter"/>
</dbReference>
<protein>
    <submittedName>
        <fullName evidence="6">D-glycerate dehydrogenase</fullName>
    </submittedName>
</protein>
<feature type="domain" description="D-isomer specific 2-hydroxyacid dehydrogenase NAD-binding" evidence="5">
    <location>
        <begin position="111"/>
        <end position="289"/>
    </location>
</feature>
<evidence type="ECO:0000313" key="7">
    <source>
        <dbReference type="Proteomes" id="UP000216498"/>
    </source>
</evidence>
<dbReference type="InterPro" id="IPR006139">
    <property type="entry name" value="D-isomer_2_OHA_DH_cat_dom"/>
</dbReference>
<keyword evidence="7" id="KW-1185">Reference proteome</keyword>
<dbReference type="PANTHER" id="PTHR10996">
    <property type="entry name" value="2-HYDROXYACID DEHYDROGENASE-RELATED"/>
    <property type="match status" value="1"/>
</dbReference>
<dbReference type="GO" id="GO:0030267">
    <property type="term" value="F:glyoxylate reductase (NADPH) activity"/>
    <property type="evidence" value="ECO:0007669"/>
    <property type="project" value="TreeGrafter"/>
</dbReference>
<dbReference type="InterPro" id="IPR029752">
    <property type="entry name" value="D-isomer_DH_CS1"/>
</dbReference>
<evidence type="ECO:0000256" key="1">
    <source>
        <dbReference type="ARBA" id="ARBA00005854"/>
    </source>
</evidence>
<dbReference type="Gene3D" id="3.40.50.720">
    <property type="entry name" value="NAD(P)-binding Rossmann-like Domain"/>
    <property type="match status" value="2"/>
</dbReference>
<feature type="domain" description="D-isomer specific 2-hydroxyacid dehydrogenase catalytic" evidence="4">
    <location>
        <begin position="20"/>
        <end position="320"/>
    </location>
</feature>
<accession>A0A265NAT1</accession>
<dbReference type="PROSITE" id="PS00065">
    <property type="entry name" value="D_2_HYDROXYACID_DH_1"/>
    <property type="match status" value="1"/>
</dbReference>
<name>A0A265NAT1_9BACI</name>
<evidence type="ECO:0000313" key="6">
    <source>
        <dbReference type="EMBL" id="OZU88569.1"/>
    </source>
</evidence>
<dbReference type="OrthoDB" id="9805416at2"/>
<dbReference type="FunFam" id="3.40.50.720:FF:000462">
    <property type="entry name" value="Glyoxylate reductase (NADP+)"/>
    <property type="match status" value="1"/>
</dbReference>
<evidence type="ECO:0000256" key="3">
    <source>
        <dbReference type="RuleBase" id="RU003719"/>
    </source>
</evidence>
<dbReference type="Proteomes" id="UP000216498">
    <property type="component" value="Unassembled WGS sequence"/>
</dbReference>
<evidence type="ECO:0000259" key="4">
    <source>
        <dbReference type="Pfam" id="PF00389"/>
    </source>
</evidence>
<dbReference type="CDD" id="cd05301">
    <property type="entry name" value="GDH"/>
    <property type="match status" value="1"/>
</dbReference>
<sequence>MSKPKVYITRKIPDKLLHPYMNDIDFRMWEKEGEPVPRDVLLEEVKDADGLISMLSDAIDQELLNHATRLKISANLAVGFDNIDIEAAKEKEVIITNTPDVLTETTADLGFALLMATARRIVEANKYIKNDQWKNWAPYLLAGSDIHHKTIGIVGMGRIGEAIARRARGFGMSVLYHNRSRKHKAEEELQAVYTDFDNLLSEADFVVSVVPLSSETHKMFDASAFKKMKATGIFINISRGATVDEEALFEALKTKQITAAGLDVFVEEPIRKDHPLMTLDNAVCLPHIGSASEETRTAMLELCLENIVSVLNGGKPKTPVE</sequence>
<evidence type="ECO:0000256" key="2">
    <source>
        <dbReference type="ARBA" id="ARBA00023002"/>
    </source>
</evidence>
<dbReference type="InterPro" id="IPR050223">
    <property type="entry name" value="D-isomer_2-hydroxyacid_DH"/>
</dbReference>
<dbReference type="InterPro" id="IPR006140">
    <property type="entry name" value="D-isomer_DH_NAD-bd"/>
</dbReference>